<dbReference type="Gene3D" id="1.20.120.450">
    <property type="entry name" value="dinb family like domain"/>
    <property type="match status" value="1"/>
</dbReference>
<dbReference type="Pfam" id="PF12867">
    <property type="entry name" value="DinB_2"/>
    <property type="match status" value="1"/>
</dbReference>
<dbReference type="EMBL" id="JAABOQ010000004">
    <property type="protein sequence ID" value="NER17893.1"/>
    <property type="molecule type" value="Genomic_DNA"/>
</dbReference>
<keyword evidence="4" id="KW-0862">Zinc</keyword>
<dbReference type="GO" id="GO:0016787">
    <property type="term" value="F:hydrolase activity"/>
    <property type="evidence" value="ECO:0007669"/>
    <property type="project" value="UniProtKB-KW"/>
</dbReference>
<reference evidence="6 7" key="1">
    <citation type="submission" date="2020-01" db="EMBL/GenBank/DDBJ databases">
        <title>Spongiivirga citrea KCTC 32990T.</title>
        <authorList>
            <person name="Wang G."/>
        </authorList>
    </citation>
    <scope>NUCLEOTIDE SEQUENCE [LARGE SCALE GENOMIC DNA]</scope>
    <source>
        <strain evidence="6 7">KCTC 32990</strain>
    </source>
</reference>
<dbReference type="GO" id="GO:0046872">
    <property type="term" value="F:metal ion binding"/>
    <property type="evidence" value="ECO:0007669"/>
    <property type="project" value="UniProtKB-KW"/>
</dbReference>
<gene>
    <name evidence="6" type="ORF">GWK10_11770</name>
</gene>
<dbReference type="HAMAP" id="MF_01256">
    <property type="entry name" value="YfiT_hydrol"/>
    <property type="match status" value="1"/>
</dbReference>
<keyword evidence="2" id="KW-0479">Metal-binding</keyword>
<dbReference type="InterPro" id="IPR024775">
    <property type="entry name" value="DinB-like"/>
</dbReference>
<evidence type="ECO:0000256" key="3">
    <source>
        <dbReference type="ARBA" id="ARBA00022801"/>
    </source>
</evidence>
<evidence type="ECO:0000259" key="5">
    <source>
        <dbReference type="Pfam" id="PF12867"/>
    </source>
</evidence>
<proteinExistence type="inferred from homology"/>
<keyword evidence="1" id="KW-0963">Cytoplasm</keyword>
<evidence type="ECO:0000313" key="6">
    <source>
        <dbReference type="EMBL" id="NER17893.1"/>
    </source>
</evidence>
<comment type="caution">
    <text evidence="6">The sequence shown here is derived from an EMBL/GenBank/DDBJ whole genome shotgun (WGS) entry which is preliminary data.</text>
</comment>
<keyword evidence="7" id="KW-1185">Reference proteome</keyword>
<organism evidence="6 7">
    <name type="scientific">Spongiivirga citrea</name>
    <dbReference type="NCBI Taxonomy" id="1481457"/>
    <lineage>
        <taxon>Bacteria</taxon>
        <taxon>Pseudomonadati</taxon>
        <taxon>Bacteroidota</taxon>
        <taxon>Flavobacteriia</taxon>
        <taxon>Flavobacteriales</taxon>
        <taxon>Flavobacteriaceae</taxon>
        <taxon>Spongiivirga</taxon>
    </lineage>
</organism>
<evidence type="ECO:0000256" key="4">
    <source>
        <dbReference type="ARBA" id="ARBA00022833"/>
    </source>
</evidence>
<dbReference type="InterPro" id="IPR034660">
    <property type="entry name" value="DinB/YfiT-like"/>
</dbReference>
<keyword evidence="3 6" id="KW-0378">Hydrolase</keyword>
<sequence length="179" mass="21055">MTNQLDKLRYPIGQFEAPERYTQEQIDTWVQVLEAFPEKLTALVADLSDKQLNTPYRPGGWTVRQTVHHLADSHHHSYTRFKWTLTEDKPRIKAYFEQDWAELEDARNLPIQISLDYLKAIHAKLVATIKSLSNDQLNRSYIHPEGDVEVNLKKQTGIYAWHSRHHYAHIANLIQREGW</sequence>
<evidence type="ECO:0000256" key="1">
    <source>
        <dbReference type="ARBA" id="ARBA00022490"/>
    </source>
</evidence>
<dbReference type="SUPFAM" id="SSF109854">
    <property type="entry name" value="DinB/YfiT-like putative metalloenzymes"/>
    <property type="match status" value="1"/>
</dbReference>
<dbReference type="InterPro" id="IPR023774">
    <property type="entry name" value="Put_metal_dep_hydrolase_YfiT"/>
</dbReference>
<dbReference type="AlphaFoldDB" id="A0A6M0CLN7"/>
<protein>
    <submittedName>
        <fullName evidence="6">Putative metal-dependent hydrolase</fullName>
    </submittedName>
</protein>
<name>A0A6M0CLN7_9FLAO</name>
<feature type="domain" description="DinB-like" evidence="5">
    <location>
        <begin position="33"/>
        <end position="170"/>
    </location>
</feature>
<dbReference type="NCBIfam" id="NF009807">
    <property type="entry name" value="PRK13291.1"/>
    <property type="match status" value="1"/>
</dbReference>
<dbReference type="RefSeq" id="WP_164032562.1">
    <property type="nucleotide sequence ID" value="NZ_JAABOQ010000004.1"/>
</dbReference>
<accession>A0A6M0CLN7</accession>
<evidence type="ECO:0000313" key="7">
    <source>
        <dbReference type="Proteomes" id="UP000474296"/>
    </source>
</evidence>
<evidence type="ECO:0000256" key="2">
    <source>
        <dbReference type="ARBA" id="ARBA00022723"/>
    </source>
</evidence>
<dbReference type="Proteomes" id="UP000474296">
    <property type="component" value="Unassembled WGS sequence"/>
</dbReference>